<feature type="compositionally biased region" description="Low complexity" evidence="1">
    <location>
        <begin position="425"/>
        <end position="445"/>
    </location>
</feature>
<dbReference type="Gramene" id="Pp3c21_7570V3.1">
    <property type="protein sequence ID" value="Pp3c21_7570V3.1"/>
    <property type="gene ID" value="Pp3c21_7570"/>
</dbReference>
<evidence type="ECO:0000313" key="4">
    <source>
        <dbReference type="EnsemblPlants" id="Pp3c21_7570V3.1"/>
    </source>
</evidence>
<dbReference type="GO" id="GO:2000031">
    <property type="term" value="P:regulation of salicylic acid mediated signaling pathway"/>
    <property type="evidence" value="ECO:0007669"/>
    <property type="project" value="InterPro"/>
</dbReference>
<reference evidence="3 5" key="1">
    <citation type="journal article" date="2008" name="Science">
        <title>The Physcomitrella genome reveals evolutionary insights into the conquest of land by plants.</title>
        <authorList>
            <person name="Rensing S."/>
            <person name="Lang D."/>
            <person name="Zimmer A."/>
            <person name="Terry A."/>
            <person name="Salamov A."/>
            <person name="Shapiro H."/>
            <person name="Nishiyama T."/>
            <person name="Perroud P.-F."/>
            <person name="Lindquist E."/>
            <person name="Kamisugi Y."/>
            <person name="Tanahashi T."/>
            <person name="Sakakibara K."/>
            <person name="Fujita T."/>
            <person name="Oishi K."/>
            <person name="Shin-I T."/>
            <person name="Kuroki Y."/>
            <person name="Toyoda A."/>
            <person name="Suzuki Y."/>
            <person name="Hashimoto A."/>
            <person name="Yamaguchi K."/>
            <person name="Sugano A."/>
            <person name="Kohara Y."/>
            <person name="Fujiyama A."/>
            <person name="Anterola A."/>
            <person name="Aoki S."/>
            <person name="Ashton N."/>
            <person name="Barbazuk W.B."/>
            <person name="Barker E."/>
            <person name="Bennetzen J."/>
            <person name="Bezanilla M."/>
            <person name="Blankenship R."/>
            <person name="Cho S.H."/>
            <person name="Dutcher S."/>
            <person name="Estelle M."/>
            <person name="Fawcett J.A."/>
            <person name="Gundlach H."/>
            <person name="Hanada K."/>
            <person name="Heyl A."/>
            <person name="Hicks K.A."/>
            <person name="Hugh J."/>
            <person name="Lohr M."/>
            <person name="Mayer K."/>
            <person name="Melkozernov A."/>
            <person name="Murata T."/>
            <person name="Nelson D."/>
            <person name="Pils B."/>
            <person name="Prigge M."/>
            <person name="Reiss B."/>
            <person name="Renner T."/>
            <person name="Rombauts S."/>
            <person name="Rushton P."/>
            <person name="Sanderfoot A."/>
            <person name="Schween G."/>
            <person name="Shiu S.-H."/>
            <person name="Stueber K."/>
            <person name="Theodoulou F.L."/>
            <person name="Tu H."/>
            <person name="Van de Peer Y."/>
            <person name="Verrier P.J."/>
            <person name="Waters E."/>
            <person name="Wood A."/>
            <person name="Yang L."/>
            <person name="Cove D."/>
            <person name="Cuming A."/>
            <person name="Hasebe M."/>
            <person name="Lucas S."/>
            <person name="Mishler D.B."/>
            <person name="Reski R."/>
            <person name="Grigoriev I."/>
            <person name="Quatrano R.S."/>
            <person name="Boore J.L."/>
        </authorList>
    </citation>
    <scope>NUCLEOTIDE SEQUENCE [LARGE SCALE GENOMIC DNA]</scope>
    <source>
        <strain evidence="4 5">cv. Gransden 2004</strain>
    </source>
</reference>
<dbReference type="STRING" id="3218.A0A2K1IR19"/>
<dbReference type="PANTHER" id="PTHR46475:SF1">
    <property type="entry name" value="REGULATORY PROTEIN NPR2"/>
    <property type="match status" value="1"/>
</dbReference>
<evidence type="ECO:0000313" key="5">
    <source>
        <dbReference type="Proteomes" id="UP000006727"/>
    </source>
</evidence>
<dbReference type="EnsemblPlants" id="Pp3c21_7570V3.1">
    <property type="protein sequence ID" value="Pp3c21_7570V3.1"/>
    <property type="gene ID" value="Pp3c21_7570"/>
</dbReference>
<proteinExistence type="predicted"/>
<sequence>MDIIVPFIFHKQHLIDKLGKFQVEDMLHVYRSASAIECSQLQSVCLTTLASSKLDNLTVEKEFSGAALEEVRRMRMELGNGISHLAPLQEMQCKRIHRALDSDDVELVRLLLDEKKLDFDGAHGLHYAAAYCHPRTLAHLLELNLADPKLRNERGMTVLHVAAWRREPQAIGNLLDKSAQLKDLTPDNLSALDILRRLSRKSNVDREDTEKERLCITILEQAEKKHTLTVPQSAAAMLTMPSTEKELTSMLLYLENRVALGRLLYPREADIVMGISHLDSYAAFTGVHMKPPGSGIASRRRKPAVDLNEEPSKRLANLVAGAEDQSKEGRLESLRQRCDALRKAVEMGRRYFPCYSAVIDKYVLDDDYVEPNDEGNIEEKLMKKRHLAELKDILQDSFPKSKVDEHKMAERGMEKNKRPRMQDGSSSSSSSSSSRSTSGSMVTKR</sequence>
<dbReference type="Pfam" id="PF12796">
    <property type="entry name" value="Ank_2"/>
    <property type="match status" value="1"/>
</dbReference>
<dbReference type="Gene3D" id="1.25.40.20">
    <property type="entry name" value="Ankyrin repeat-containing domain"/>
    <property type="match status" value="1"/>
</dbReference>
<keyword evidence="5" id="KW-1185">Reference proteome</keyword>
<dbReference type="InterPro" id="IPR021094">
    <property type="entry name" value="NPR1/NIM1-like_C"/>
</dbReference>
<dbReference type="EMBL" id="ABEU02000021">
    <property type="protein sequence ID" value="PNR31721.1"/>
    <property type="molecule type" value="Genomic_DNA"/>
</dbReference>
<dbReference type="InterPro" id="IPR002110">
    <property type="entry name" value="Ankyrin_rpt"/>
</dbReference>
<accession>A0A2K1IR19</accession>
<dbReference type="InterPro" id="IPR036770">
    <property type="entry name" value="Ankyrin_rpt-contain_sf"/>
</dbReference>
<evidence type="ECO:0000313" key="3">
    <source>
        <dbReference type="EMBL" id="PNR31721.1"/>
    </source>
</evidence>
<dbReference type="GO" id="GO:0009862">
    <property type="term" value="P:systemic acquired resistance, salicylic acid mediated signaling pathway"/>
    <property type="evidence" value="ECO:0007669"/>
    <property type="project" value="InterPro"/>
</dbReference>
<feature type="domain" description="NPR1/NIM1-like C-terminal" evidence="2">
    <location>
        <begin position="204"/>
        <end position="408"/>
    </location>
</feature>
<dbReference type="PANTHER" id="PTHR46475">
    <property type="entry name" value="REGULATORY PROTEIN NPR3"/>
    <property type="match status" value="1"/>
</dbReference>
<evidence type="ECO:0000256" key="1">
    <source>
        <dbReference type="SAM" id="MobiDB-lite"/>
    </source>
</evidence>
<feature type="region of interest" description="Disordered" evidence="1">
    <location>
        <begin position="396"/>
        <end position="445"/>
    </location>
</feature>
<organism evidence="3">
    <name type="scientific">Physcomitrium patens</name>
    <name type="common">Spreading-leaved earth moss</name>
    <name type="synonym">Physcomitrella patens</name>
    <dbReference type="NCBI Taxonomy" id="3218"/>
    <lineage>
        <taxon>Eukaryota</taxon>
        <taxon>Viridiplantae</taxon>
        <taxon>Streptophyta</taxon>
        <taxon>Embryophyta</taxon>
        <taxon>Bryophyta</taxon>
        <taxon>Bryophytina</taxon>
        <taxon>Bryopsida</taxon>
        <taxon>Funariidae</taxon>
        <taxon>Funariales</taxon>
        <taxon>Funariaceae</taxon>
        <taxon>Physcomitrium</taxon>
    </lineage>
</organism>
<name>A0A2K1IR19_PHYPA</name>
<dbReference type="InterPro" id="IPR044292">
    <property type="entry name" value="NPR"/>
</dbReference>
<gene>
    <name evidence="4" type="primary">LOC112274371</name>
    <name evidence="3" type="ORF">PHYPA_025844</name>
</gene>
<protein>
    <recommendedName>
        <fullName evidence="2">NPR1/NIM1-like C-terminal domain-containing protein</fullName>
    </recommendedName>
</protein>
<dbReference type="Proteomes" id="UP000006727">
    <property type="component" value="Chromosome 21"/>
</dbReference>
<dbReference type="Pfam" id="PF12313">
    <property type="entry name" value="NPR1_like_C"/>
    <property type="match status" value="1"/>
</dbReference>
<dbReference type="AlphaFoldDB" id="A0A2K1IR19"/>
<dbReference type="PaxDb" id="3218-PP1S518_6V6.1"/>
<evidence type="ECO:0000259" key="2">
    <source>
        <dbReference type="Pfam" id="PF12313"/>
    </source>
</evidence>
<reference evidence="4" key="3">
    <citation type="submission" date="2020-12" db="UniProtKB">
        <authorList>
            <consortium name="EnsemblPlants"/>
        </authorList>
    </citation>
    <scope>IDENTIFICATION</scope>
</reference>
<dbReference type="SMART" id="SM00248">
    <property type="entry name" value="ANK"/>
    <property type="match status" value="3"/>
</dbReference>
<feature type="compositionally biased region" description="Basic and acidic residues" evidence="1">
    <location>
        <begin position="396"/>
        <end position="416"/>
    </location>
</feature>
<dbReference type="GO" id="GO:2000022">
    <property type="term" value="P:regulation of jasmonic acid mediated signaling pathway"/>
    <property type="evidence" value="ECO:0007669"/>
    <property type="project" value="InterPro"/>
</dbReference>
<reference evidence="3 5" key="2">
    <citation type="journal article" date="2018" name="Plant J.">
        <title>The Physcomitrella patens chromosome-scale assembly reveals moss genome structure and evolution.</title>
        <authorList>
            <person name="Lang D."/>
            <person name="Ullrich K.K."/>
            <person name="Murat F."/>
            <person name="Fuchs J."/>
            <person name="Jenkins J."/>
            <person name="Haas F.B."/>
            <person name="Piednoel M."/>
            <person name="Gundlach H."/>
            <person name="Van Bel M."/>
            <person name="Meyberg R."/>
            <person name="Vives C."/>
            <person name="Morata J."/>
            <person name="Symeonidi A."/>
            <person name="Hiss M."/>
            <person name="Muchero W."/>
            <person name="Kamisugi Y."/>
            <person name="Saleh O."/>
            <person name="Blanc G."/>
            <person name="Decker E.L."/>
            <person name="van Gessel N."/>
            <person name="Grimwood J."/>
            <person name="Hayes R.D."/>
            <person name="Graham S.W."/>
            <person name="Gunter L.E."/>
            <person name="McDaniel S.F."/>
            <person name="Hoernstein S.N.W."/>
            <person name="Larsson A."/>
            <person name="Li F.W."/>
            <person name="Perroud P.F."/>
            <person name="Phillips J."/>
            <person name="Ranjan P."/>
            <person name="Rokshar D.S."/>
            <person name="Rothfels C.J."/>
            <person name="Schneider L."/>
            <person name="Shu S."/>
            <person name="Stevenson D.W."/>
            <person name="Thummler F."/>
            <person name="Tillich M."/>
            <person name="Villarreal Aguilar J.C."/>
            <person name="Widiez T."/>
            <person name="Wong G.K."/>
            <person name="Wymore A."/>
            <person name="Zhang Y."/>
            <person name="Zimmer A.D."/>
            <person name="Quatrano R.S."/>
            <person name="Mayer K.F.X."/>
            <person name="Goodstein D."/>
            <person name="Casacuberta J.M."/>
            <person name="Vandepoele K."/>
            <person name="Reski R."/>
            <person name="Cuming A.C."/>
            <person name="Tuskan G.A."/>
            <person name="Maumus F."/>
            <person name="Salse J."/>
            <person name="Schmutz J."/>
            <person name="Rensing S.A."/>
        </authorList>
    </citation>
    <scope>NUCLEOTIDE SEQUENCE [LARGE SCALE GENOMIC DNA]</scope>
    <source>
        <strain evidence="4 5">cv. Gransden 2004</strain>
    </source>
</reference>
<dbReference type="SUPFAM" id="SSF48403">
    <property type="entry name" value="Ankyrin repeat"/>
    <property type="match status" value="1"/>
</dbReference>